<keyword evidence="7" id="KW-0132">Cell division</keyword>
<dbReference type="InterPro" id="IPR016166">
    <property type="entry name" value="FAD-bd_PCMH"/>
</dbReference>
<dbReference type="InterPro" id="IPR003170">
    <property type="entry name" value="MurB"/>
</dbReference>
<keyword evidence="11" id="KW-0133">Cell shape</keyword>
<evidence type="ECO:0000313" key="18">
    <source>
        <dbReference type="EMBL" id="CAB4692550.1"/>
    </source>
</evidence>
<dbReference type="NCBIfam" id="TIGR00179">
    <property type="entry name" value="murB"/>
    <property type="match status" value="1"/>
</dbReference>
<dbReference type="Gene3D" id="3.30.43.10">
    <property type="entry name" value="Uridine Diphospho-n-acetylenolpyruvylglucosamine Reductase, domain 2"/>
    <property type="match status" value="1"/>
</dbReference>
<evidence type="ECO:0000256" key="13">
    <source>
        <dbReference type="ARBA" id="ARBA00023002"/>
    </source>
</evidence>
<comment type="catalytic activity">
    <reaction evidence="16">
        <text>UDP-N-acetyl-alpha-D-muramate + NADP(+) = UDP-N-acetyl-3-O-(1-carboxyvinyl)-alpha-D-glucosamine + NADPH + H(+)</text>
        <dbReference type="Rhea" id="RHEA:12248"/>
        <dbReference type="ChEBI" id="CHEBI:15378"/>
        <dbReference type="ChEBI" id="CHEBI:57783"/>
        <dbReference type="ChEBI" id="CHEBI:58349"/>
        <dbReference type="ChEBI" id="CHEBI:68483"/>
        <dbReference type="ChEBI" id="CHEBI:70757"/>
        <dbReference type="EC" id="1.3.1.98"/>
    </reaction>
</comment>
<evidence type="ECO:0000256" key="5">
    <source>
        <dbReference type="ARBA" id="ARBA00012518"/>
    </source>
</evidence>
<keyword evidence="12" id="KW-0573">Peptidoglycan synthesis</keyword>
<accession>A0A6J6P036</accession>
<evidence type="ECO:0000256" key="14">
    <source>
        <dbReference type="ARBA" id="ARBA00023306"/>
    </source>
</evidence>
<organism evidence="18">
    <name type="scientific">freshwater metagenome</name>
    <dbReference type="NCBI Taxonomy" id="449393"/>
    <lineage>
        <taxon>unclassified sequences</taxon>
        <taxon>metagenomes</taxon>
        <taxon>ecological metagenomes</taxon>
    </lineage>
</organism>
<evidence type="ECO:0000256" key="6">
    <source>
        <dbReference type="ARBA" id="ARBA00022490"/>
    </source>
</evidence>
<dbReference type="InterPro" id="IPR016167">
    <property type="entry name" value="FAD-bd_PCMH_sub1"/>
</dbReference>
<dbReference type="InterPro" id="IPR036635">
    <property type="entry name" value="MurB_C_sf"/>
</dbReference>
<dbReference type="GO" id="GO:0071555">
    <property type="term" value="P:cell wall organization"/>
    <property type="evidence" value="ECO:0007669"/>
    <property type="project" value="UniProtKB-KW"/>
</dbReference>
<dbReference type="Gene3D" id="3.90.78.10">
    <property type="entry name" value="UDP-N-acetylenolpyruvoylglucosamine reductase, C-terminal domain"/>
    <property type="match status" value="1"/>
</dbReference>
<evidence type="ECO:0000256" key="10">
    <source>
        <dbReference type="ARBA" id="ARBA00022857"/>
    </source>
</evidence>
<evidence type="ECO:0000256" key="2">
    <source>
        <dbReference type="ARBA" id="ARBA00003921"/>
    </source>
</evidence>
<evidence type="ECO:0000256" key="9">
    <source>
        <dbReference type="ARBA" id="ARBA00022827"/>
    </source>
</evidence>
<dbReference type="Pfam" id="PF02873">
    <property type="entry name" value="MurB_C"/>
    <property type="match status" value="1"/>
</dbReference>
<dbReference type="SUPFAM" id="SSF56194">
    <property type="entry name" value="Uridine diphospho-N-Acetylenolpyruvylglucosamine reductase, MurB, C-terminal domain"/>
    <property type="match status" value="1"/>
</dbReference>
<dbReference type="Pfam" id="PF01565">
    <property type="entry name" value="FAD_binding_4"/>
    <property type="match status" value="1"/>
</dbReference>
<gene>
    <name evidence="18" type="ORF">UFOPK2370_01055</name>
</gene>
<comment type="cofactor">
    <cofactor evidence="1">
        <name>FAD</name>
        <dbReference type="ChEBI" id="CHEBI:57692"/>
    </cofactor>
</comment>
<name>A0A6J6P036_9ZZZZ</name>
<dbReference type="SUPFAM" id="SSF56176">
    <property type="entry name" value="FAD-binding/transporter-associated domain-like"/>
    <property type="match status" value="1"/>
</dbReference>
<evidence type="ECO:0000256" key="8">
    <source>
        <dbReference type="ARBA" id="ARBA00022630"/>
    </source>
</evidence>
<keyword evidence="6" id="KW-0963">Cytoplasm</keyword>
<dbReference type="GO" id="GO:0005829">
    <property type="term" value="C:cytosol"/>
    <property type="evidence" value="ECO:0007669"/>
    <property type="project" value="TreeGrafter"/>
</dbReference>
<dbReference type="Gene3D" id="3.30.465.10">
    <property type="match status" value="1"/>
</dbReference>
<dbReference type="UniPathway" id="UPA00219"/>
<feature type="domain" description="FAD-binding PCMH-type" evidence="17">
    <location>
        <begin position="19"/>
        <end position="185"/>
    </location>
</feature>
<dbReference type="GO" id="GO:0009252">
    <property type="term" value="P:peptidoglycan biosynthetic process"/>
    <property type="evidence" value="ECO:0007669"/>
    <property type="project" value="UniProtKB-UniPathway"/>
</dbReference>
<dbReference type="InterPro" id="IPR016169">
    <property type="entry name" value="FAD-bd_PCMH_sub2"/>
</dbReference>
<keyword evidence="13" id="KW-0560">Oxidoreductase</keyword>
<evidence type="ECO:0000256" key="3">
    <source>
        <dbReference type="ARBA" id="ARBA00004496"/>
    </source>
</evidence>
<evidence type="ECO:0000256" key="7">
    <source>
        <dbReference type="ARBA" id="ARBA00022618"/>
    </source>
</evidence>
<dbReference type="AlphaFoldDB" id="A0A6J6P036"/>
<dbReference type="PROSITE" id="PS51387">
    <property type="entry name" value="FAD_PCMH"/>
    <property type="match status" value="1"/>
</dbReference>
<keyword evidence="9" id="KW-0274">FAD</keyword>
<keyword evidence="14" id="KW-0131">Cell cycle</keyword>
<dbReference type="PANTHER" id="PTHR21071:SF4">
    <property type="entry name" value="UDP-N-ACETYLENOLPYRUVOYLGLUCOSAMINE REDUCTASE"/>
    <property type="match status" value="1"/>
</dbReference>
<evidence type="ECO:0000256" key="16">
    <source>
        <dbReference type="ARBA" id="ARBA00048914"/>
    </source>
</evidence>
<evidence type="ECO:0000256" key="4">
    <source>
        <dbReference type="ARBA" id="ARBA00004752"/>
    </source>
</evidence>
<evidence type="ECO:0000259" key="17">
    <source>
        <dbReference type="PROSITE" id="PS51387"/>
    </source>
</evidence>
<keyword evidence="8" id="KW-0285">Flavoprotein</keyword>
<dbReference type="InterPro" id="IPR011601">
    <property type="entry name" value="MurB_C"/>
</dbReference>
<evidence type="ECO:0000256" key="15">
    <source>
        <dbReference type="ARBA" id="ARBA00023316"/>
    </source>
</evidence>
<evidence type="ECO:0000256" key="1">
    <source>
        <dbReference type="ARBA" id="ARBA00001974"/>
    </source>
</evidence>
<dbReference type="EMBL" id="CAEZXK010000036">
    <property type="protein sequence ID" value="CAB4692550.1"/>
    <property type="molecule type" value="Genomic_DNA"/>
</dbReference>
<dbReference type="InterPro" id="IPR006094">
    <property type="entry name" value="Oxid_FAD_bind_N"/>
</dbReference>
<dbReference type="InterPro" id="IPR036318">
    <property type="entry name" value="FAD-bd_PCMH-like_sf"/>
</dbReference>
<dbReference type="GO" id="GO:0071949">
    <property type="term" value="F:FAD binding"/>
    <property type="evidence" value="ECO:0007669"/>
    <property type="project" value="InterPro"/>
</dbReference>
<comment type="function">
    <text evidence="2">Cell wall formation.</text>
</comment>
<dbReference type="NCBIfam" id="NF010478">
    <property type="entry name" value="PRK13903.1"/>
    <property type="match status" value="1"/>
</dbReference>
<proteinExistence type="inferred from homology"/>
<dbReference type="GO" id="GO:0051301">
    <property type="term" value="P:cell division"/>
    <property type="evidence" value="ECO:0007669"/>
    <property type="project" value="UniProtKB-KW"/>
</dbReference>
<sequence>MTALRANSVALSEVTTIGVGGVPAELIVAKTYAELIESVSQVWATGEDWFVLGGGSNVVVSDQIENLHVVKIETTGIDRLGQGHLRVQAGENWDHFVEHCVEHGLGGVESLSGIPGSVGAAPVQNIGAYGQEIADVLVRVEFLDYATGELQILEKEQLELAYRDSVLKRSKVGVITWVEFQLLSDLPAGSRELMRRRRQEVLELRASKGMVLNESDRDTHSCGSFFTNPIVSASFARTLPLDAPAWPMDDDAERVKLSAAWLIEQSGVKKGLQLGDSRAGISTKHALAITNRGGASSKEIAELARFIQERVAATFGINLIPEPSFVGF</sequence>
<dbReference type="GO" id="GO:0008360">
    <property type="term" value="P:regulation of cell shape"/>
    <property type="evidence" value="ECO:0007669"/>
    <property type="project" value="UniProtKB-KW"/>
</dbReference>
<reference evidence="18" key="1">
    <citation type="submission" date="2020-05" db="EMBL/GenBank/DDBJ databases">
        <authorList>
            <person name="Chiriac C."/>
            <person name="Salcher M."/>
            <person name="Ghai R."/>
            <person name="Kavagutti S V."/>
        </authorList>
    </citation>
    <scope>NUCLEOTIDE SEQUENCE</scope>
</reference>
<dbReference type="GO" id="GO:0008762">
    <property type="term" value="F:UDP-N-acetylmuramate dehydrogenase activity"/>
    <property type="evidence" value="ECO:0007669"/>
    <property type="project" value="UniProtKB-EC"/>
</dbReference>
<dbReference type="PANTHER" id="PTHR21071">
    <property type="entry name" value="UDP-N-ACETYLENOLPYRUVOYLGLUCOSAMINE REDUCTASE"/>
    <property type="match status" value="1"/>
</dbReference>
<comment type="pathway">
    <text evidence="4">Cell wall biogenesis; peptidoglycan biosynthesis.</text>
</comment>
<protein>
    <recommendedName>
        <fullName evidence="5">UDP-N-acetylmuramate dehydrogenase</fullName>
        <ecNumber evidence="5">1.3.1.98</ecNumber>
    </recommendedName>
</protein>
<evidence type="ECO:0000256" key="12">
    <source>
        <dbReference type="ARBA" id="ARBA00022984"/>
    </source>
</evidence>
<comment type="subcellular location">
    <subcellularLocation>
        <location evidence="3">Cytoplasm</location>
    </subcellularLocation>
</comment>
<keyword evidence="10" id="KW-0521">NADP</keyword>
<evidence type="ECO:0000256" key="11">
    <source>
        <dbReference type="ARBA" id="ARBA00022960"/>
    </source>
</evidence>
<dbReference type="EC" id="1.3.1.98" evidence="5"/>
<keyword evidence="15" id="KW-0961">Cell wall biogenesis/degradation</keyword>
<dbReference type="HAMAP" id="MF_00037">
    <property type="entry name" value="MurB"/>
    <property type="match status" value="1"/>
</dbReference>